<dbReference type="Gene3D" id="3.40.50.300">
    <property type="entry name" value="P-loop containing nucleotide triphosphate hydrolases"/>
    <property type="match status" value="1"/>
</dbReference>
<dbReference type="InterPro" id="IPR008144">
    <property type="entry name" value="Guanylate_kin-like_dom"/>
</dbReference>
<comment type="similarity">
    <text evidence="1">Belongs to the guanylate kinase family.</text>
</comment>
<dbReference type="EMBL" id="HBIU01060918">
    <property type="protein sequence ID" value="CAE0653878.1"/>
    <property type="molecule type" value="Transcribed_RNA"/>
</dbReference>
<dbReference type="GO" id="GO:0005524">
    <property type="term" value="F:ATP binding"/>
    <property type="evidence" value="ECO:0007669"/>
    <property type="project" value="UniProtKB-KW"/>
</dbReference>
<dbReference type="CDD" id="cd00071">
    <property type="entry name" value="GMPK"/>
    <property type="match status" value="1"/>
</dbReference>
<keyword evidence="6" id="KW-0067">ATP-binding</keyword>
<dbReference type="SUPFAM" id="SSF52540">
    <property type="entry name" value="P-loop containing nucleoside triphosphate hydrolases"/>
    <property type="match status" value="1"/>
</dbReference>
<dbReference type="GO" id="GO:0005829">
    <property type="term" value="C:cytosol"/>
    <property type="evidence" value="ECO:0007669"/>
    <property type="project" value="TreeGrafter"/>
</dbReference>
<keyword evidence="3" id="KW-0808">Transferase</keyword>
<evidence type="ECO:0000313" key="9">
    <source>
        <dbReference type="EMBL" id="CAE0653878.1"/>
    </source>
</evidence>
<dbReference type="InterPro" id="IPR017665">
    <property type="entry name" value="Guanylate_kinase"/>
</dbReference>
<dbReference type="HAMAP" id="MF_00328">
    <property type="entry name" value="Guanylate_kinase"/>
    <property type="match status" value="1"/>
</dbReference>
<accession>A0A6S9DTC0</accession>
<dbReference type="Pfam" id="PF00625">
    <property type="entry name" value="Guanylate_kin"/>
    <property type="match status" value="1"/>
</dbReference>
<dbReference type="InterPro" id="IPR027417">
    <property type="entry name" value="P-loop_NTPase"/>
</dbReference>
<evidence type="ECO:0000256" key="5">
    <source>
        <dbReference type="ARBA" id="ARBA00022777"/>
    </source>
</evidence>
<gene>
    <name evidence="9" type="ORF">HAKA00212_LOCUS26325</name>
</gene>
<dbReference type="FunFam" id="3.40.50.300:FF:000776">
    <property type="entry name" value="Guanylate kinase 2"/>
    <property type="match status" value="1"/>
</dbReference>
<evidence type="ECO:0000256" key="2">
    <source>
        <dbReference type="ARBA" id="ARBA00012961"/>
    </source>
</evidence>
<dbReference type="EC" id="2.7.4.8" evidence="2"/>
<dbReference type="PROSITE" id="PS00856">
    <property type="entry name" value="GUANYLATE_KINASE_1"/>
    <property type="match status" value="1"/>
</dbReference>
<reference evidence="9" key="1">
    <citation type="submission" date="2021-01" db="EMBL/GenBank/DDBJ databases">
        <authorList>
            <person name="Corre E."/>
            <person name="Pelletier E."/>
            <person name="Niang G."/>
            <person name="Scheremetjew M."/>
            <person name="Finn R."/>
            <person name="Kale V."/>
            <person name="Holt S."/>
            <person name="Cochrane G."/>
            <person name="Meng A."/>
            <person name="Brown T."/>
            <person name="Cohen L."/>
        </authorList>
    </citation>
    <scope>NUCLEOTIDE SEQUENCE</scope>
    <source>
        <strain evidence="9">CCMP3107</strain>
    </source>
</reference>
<dbReference type="InterPro" id="IPR008145">
    <property type="entry name" value="GK/Ca_channel_bsu"/>
</dbReference>
<dbReference type="PANTHER" id="PTHR23117">
    <property type="entry name" value="GUANYLATE KINASE-RELATED"/>
    <property type="match status" value="1"/>
</dbReference>
<protein>
    <recommendedName>
        <fullName evidence="2">guanylate kinase</fullName>
        <ecNumber evidence="2">2.7.4.8</ecNumber>
    </recommendedName>
</protein>
<keyword evidence="7" id="KW-0812">Transmembrane</keyword>
<dbReference type="AlphaFoldDB" id="A0A6S9DTC0"/>
<name>A0A6S9DTC0_HETAK</name>
<feature type="domain" description="Guanylate kinase-like" evidence="8">
    <location>
        <begin position="78"/>
        <end position="262"/>
    </location>
</feature>
<organism evidence="9">
    <name type="scientific">Heterosigma akashiwo</name>
    <name type="common">Chromophytic alga</name>
    <name type="synonym">Heterosigma carterae</name>
    <dbReference type="NCBI Taxonomy" id="2829"/>
    <lineage>
        <taxon>Eukaryota</taxon>
        <taxon>Sar</taxon>
        <taxon>Stramenopiles</taxon>
        <taxon>Ochrophyta</taxon>
        <taxon>Raphidophyceae</taxon>
        <taxon>Chattonellales</taxon>
        <taxon>Chattonellaceae</taxon>
        <taxon>Heterosigma</taxon>
    </lineage>
</organism>
<keyword evidence="5" id="KW-0418">Kinase</keyword>
<feature type="transmembrane region" description="Helical" evidence="7">
    <location>
        <begin position="15"/>
        <end position="33"/>
    </location>
</feature>
<dbReference type="GO" id="GO:0004385">
    <property type="term" value="F:GMP kinase activity"/>
    <property type="evidence" value="ECO:0007669"/>
    <property type="project" value="UniProtKB-EC"/>
</dbReference>
<sequence>MSTLIPQSRPVRGSIGLGAVVLFILALSSIMVTESRFLAFGLKRSSGYFVGSTRLRGGSSGPLSSWMDGVITSPTSGDAPLIITGPSGVGKGTIIGKMMNDFPNSFGFSVSHTTRLPRPGEIDGQHYHFTDKETMQEMIREGKFLEHAEVHSNFYGSSVASVSDVQRSGRICILDIDVQGQRSVKSGGLLPSAKYLFISPPSFEALEARLRGRGTETEEALERRLGNAKAEIEYGTSQGVFDAVIVNDDLETASSELKQILHQWYPNHLEFSSSQ</sequence>
<evidence type="ECO:0000256" key="4">
    <source>
        <dbReference type="ARBA" id="ARBA00022741"/>
    </source>
</evidence>
<dbReference type="PANTHER" id="PTHR23117:SF13">
    <property type="entry name" value="GUANYLATE KINASE"/>
    <property type="match status" value="1"/>
</dbReference>
<evidence type="ECO:0000259" key="8">
    <source>
        <dbReference type="PROSITE" id="PS50052"/>
    </source>
</evidence>
<evidence type="ECO:0000256" key="1">
    <source>
        <dbReference type="ARBA" id="ARBA00005790"/>
    </source>
</evidence>
<evidence type="ECO:0000256" key="6">
    <source>
        <dbReference type="ARBA" id="ARBA00022840"/>
    </source>
</evidence>
<dbReference type="SMART" id="SM00072">
    <property type="entry name" value="GuKc"/>
    <property type="match status" value="1"/>
</dbReference>
<dbReference type="NCBIfam" id="TIGR03263">
    <property type="entry name" value="guanyl_kin"/>
    <property type="match status" value="1"/>
</dbReference>
<keyword evidence="7" id="KW-0472">Membrane</keyword>
<dbReference type="InterPro" id="IPR020590">
    <property type="entry name" value="Guanylate_kinase_CS"/>
</dbReference>
<keyword evidence="7" id="KW-1133">Transmembrane helix</keyword>
<dbReference type="PROSITE" id="PS50052">
    <property type="entry name" value="GUANYLATE_KINASE_2"/>
    <property type="match status" value="1"/>
</dbReference>
<proteinExistence type="inferred from homology"/>
<keyword evidence="4" id="KW-0547">Nucleotide-binding</keyword>
<evidence type="ECO:0000256" key="7">
    <source>
        <dbReference type="SAM" id="Phobius"/>
    </source>
</evidence>
<evidence type="ECO:0000256" key="3">
    <source>
        <dbReference type="ARBA" id="ARBA00022679"/>
    </source>
</evidence>